<evidence type="ECO:0000313" key="1">
    <source>
        <dbReference type="EMBL" id="MCC5603875.1"/>
    </source>
</evidence>
<dbReference type="Proteomes" id="UP001199525">
    <property type="component" value="Unassembled WGS sequence"/>
</dbReference>
<proteinExistence type="predicted"/>
<dbReference type="InterPro" id="IPR008773">
    <property type="entry name" value="PhnI"/>
</dbReference>
<protein>
    <submittedName>
        <fullName evidence="1">Carbon-phosphorus lyase complex subunit PhnI</fullName>
    </submittedName>
</protein>
<name>A0ABS8IHY0_9NOSO</name>
<sequence length="54" mass="5963">MNVKQLITITEVQIVNQFKGSKELPAQFTCGYDMTFGYNERKAMSMALVGAATS</sequence>
<dbReference type="EMBL" id="JAIVFQ010000096">
    <property type="protein sequence ID" value="MCC5603875.1"/>
    <property type="molecule type" value="Genomic_DNA"/>
</dbReference>
<keyword evidence="1" id="KW-0456">Lyase</keyword>
<evidence type="ECO:0000313" key="2">
    <source>
        <dbReference type="Proteomes" id="UP001199525"/>
    </source>
</evidence>
<keyword evidence="2" id="KW-1185">Reference proteome</keyword>
<accession>A0ABS8IHY0</accession>
<comment type="caution">
    <text evidence="1">The sequence shown here is derived from an EMBL/GenBank/DDBJ whole genome shotgun (WGS) entry which is preliminary data.</text>
</comment>
<gene>
    <name evidence="1" type="ORF">LC586_33070</name>
</gene>
<organism evidence="1 2">
    <name type="scientific">Nostoc favosum CHAB5714</name>
    <dbReference type="NCBI Taxonomy" id="2780399"/>
    <lineage>
        <taxon>Bacteria</taxon>
        <taxon>Bacillati</taxon>
        <taxon>Cyanobacteriota</taxon>
        <taxon>Cyanophyceae</taxon>
        <taxon>Nostocales</taxon>
        <taxon>Nostocaceae</taxon>
        <taxon>Nostoc</taxon>
        <taxon>Nostoc favosum</taxon>
    </lineage>
</organism>
<reference evidence="1 2" key="1">
    <citation type="journal article" date="2021" name="Microorganisms">
        <title>Genome Evolution of Filamentous Cyanobacterium Nostoc Species: From Facultative Symbiosis to Free Living.</title>
        <authorList>
            <person name="Huo D."/>
            <person name="Li H."/>
            <person name="Cai F."/>
            <person name="Guo X."/>
            <person name="Qiao Z."/>
            <person name="Wang W."/>
            <person name="Yu G."/>
            <person name="Li R."/>
        </authorList>
    </citation>
    <scope>NUCLEOTIDE SEQUENCE [LARGE SCALE GENOMIC DNA]</scope>
    <source>
        <strain evidence="1 2">CHAB 5714</strain>
    </source>
</reference>
<dbReference type="GO" id="GO:0016829">
    <property type="term" value="F:lyase activity"/>
    <property type="evidence" value="ECO:0007669"/>
    <property type="project" value="UniProtKB-KW"/>
</dbReference>
<dbReference type="Pfam" id="PF05861">
    <property type="entry name" value="PhnI"/>
    <property type="match status" value="1"/>
</dbReference>